<keyword evidence="1" id="KW-1133">Transmembrane helix</keyword>
<keyword evidence="3" id="KW-1185">Reference proteome</keyword>
<dbReference type="AlphaFoldDB" id="A0A401FTS0"/>
<evidence type="ECO:0000313" key="3">
    <source>
        <dbReference type="Proteomes" id="UP000288096"/>
    </source>
</evidence>
<organism evidence="2 3">
    <name type="scientific">Desulfonema ishimotonii</name>
    <dbReference type="NCBI Taxonomy" id="45657"/>
    <lineage>
        <taxon>Bacteria</taxon>
        <taxon>Pseudomonadati</taxon>
        <taxon>Thermodesulfobacteriota</taxon>
        <taxon>Desulfobacteria</taxon>
        <taxon>Desulfobacterales</taxon>
        <taxon>Desulfococcaceae</taxon>
        <taxon>Desulfonema</taxon>
    </lineage>
</organism>
<dbReference type="OrthoDB" id="5421873at2"/>
<feature type="transmembrane region" description="Helical" evidence="1">
    <location>
        <begin position="6"/>
        <end position="24"/>
    </location>
</feature>
<feature type="transmembrane region" description="Helical" evidence="1">
    <location>
        <begin position="45"/>
        <end position="62"/>
    </location>
</feature>
<dbReference type="Proteomes" id="UP000288096">
    <property type="component" value="Unassembled WGS sequence"/>
</dbReference>
<name>A0A401FTS0_9BACT</name>
<dbReference type="RefSeq" id="WP_124327798.1">
    <property type="nucleotide sequence ID" value="NZ_BEXT01000001.1"/>
</dbReference>
<keyword evidence="1" id="KW-0472">Membrane</keyword>
<keyword evidence="1" id="KW-0812">Transmembrane</keyword>
<gene>
    <name evidence="2" type="ORF">DENIS_1323</name>
</gene>
<evidence type="ECO:0000256" key="1">
    <source>
        <dbReference type="SAM" id="Phobius"/>
    </source>
</evidence>
<sequence>MHLSGVLRMVAVMVAAIMIGNWFTSEVRKARIRQEPWYKPYLSPPGLLILIGLMTPIVIWAIRS</sequence>
<dbReference type="EMBL" id="BEXT01000001">
    <property type="protein sequence ID" value="GBC60372.1"/>
    <property type="molecule type" value="Genomic_DNA"/>
</dbReference>
<protein>
    <submittedName>
        <fullName evidence="2">Uncharacterized protein</fullName>
    </submittedName>
</protein>
<evidence type="ECO:0000313" key="2">
    <source>
        <dbReference type="EMBL" id="GBC60372.1"/>
    </source>
</evidence>
<reference evidence="3" key="2">
    <citation type="submission" date="2019-01" db="EMBL/GenBank/DDBJ databases">
        <title>Genome sequence of Desulfonema ishimotonii strain Tokyo 01.</title>
        <authorList>
            <person name="Fukui M."/>
        </authorList>
    </citation>
    <scope>NUCLEOTIDE SEQUENCE [LARGE SCALE GENOMIC DNA]</scope>
    <source>
        <strain evidence="3">Tokyo 01</strain>
    </source>
</reference>
<accession>A0A401FTS0</accession>
<comment type="caution">
    <text evidence="2">The sequence shown here is derived from an EMBL/GenBank/DDBJ whole genome shotgun (WGS) entry which is preliminary data.</text>
</comment>
<proteinExistence type="predicted"/>
<reference evidence="3" key="1">
    <citation type="submission" date="2017-11" db="EMBL/GenBank/DDBJ databases">
        <authorList>
            <person name="Watanabe M."/>
            <person name="Kojima H."/>
        </authorList>
    </citation>
    <scope>NUCLEOTIDE SEQUENCE [LARGE SCALE GENOMIC DNA]</scope>
    <source>
        <strain evidence="3">Tokyo 01</strain>
    </source>
</reference>